<accession>A0A5M8RDR0</accession>
<dbReference type="EMBL" id="QSND01000008">
    <property type="protein sequence ID" value="KAA6446747.1"/>
    <property type="molecule type" value="Genomic_DNA"/>
</dbReference>
<protein>
    <submittedName>
        <fullName evidence="1">Uncharacterized protein</fullName>
    </submittedName>
</protein>
<evidence type="ECO:0000313" key="2">
    <source>
        <dbReference type="Proteomes" id="UP000324326"/>
    </source>
</evidence>
<name>A0A5M8RDR0_9BACI</name>
<dbReference type="Proteomes" id="UP000324326">
    <property type="component" value="Unassembled WGS sequence"/>
</dbReference>
<comment type="caution">
    <text evidence="1">The sequence shown here is derived from an EMBL/GenBank/DDBJ whole genome shotgun (WGS) entry which is preliminary data.</text>
</comment>
<reference evidence="1 2" key="1">
    <citation type="submission" date="2018-08" db="EMBL/GenBank/DDBJ databases">
        <title>Bacillus phenotypic plasticity.</title>
        <authorList>
            <person name="Hurtado E."/>
        </authorList>
    </citation>
    <scope>NUCLEOTIDE SEQUENCE [LARGE SCALE GENOMIC DNA]</scope>
    <source>
        <strain evidence="1 2">427</strain>
    </source>
</reference>
<organism evidence="1 2">
    <name type="scientific">Bacillus swezeyi</name>
    <dbReference type="NCBI Taxonomy" id="1925020"/>
    <lineage>
        <taxon>Bacteria</taxon>
        <taxon>Bacillati</taxon>
        <taxon>Bacillota</taxon>
        <taxon>Bacilli</taxon>
        <taxon>Bacillales</taxon>
        <taxon>Bacillaceae</taxon>
        <taxon>Bacillus</taxon>
    </lineage>
</organism>
<sequence length="60" mass="7251">MDKILDSHTRASKNLNQREYRRAIGDLHYVIENAQEIVYILYEMIREKEEEHDCNISNKN</sequence>
<dbReference type="AlphaFoldDB" id="A0A5M8RDR0"/>
<evidence type="ECO:0000313" key="1">
    <source>
        <dbReference type="EMBL" id="KAA6446747.1"/>
    </source>
</evidence>
<gene>
    <name evidence="1" type="ORF">DX927_23500</name>
</gene>
<proteinExistence type="predicted"/>